<evidence type="ECO:0000256" key="2">
    <source>
        <dbReference type="ARBA" id="ARBA00022448"/>
    </source>
</evidence>
<dbReference type="EC" id="7.6.2.9" evidence="5"/>
<dbReference type="PROSITE" id="PS50893">
    <property type="entry name" value="ABC_TRANSPORTER_2"/>
    <property type="match status" value="1"/>
</dbReference>
<reference evidence="7" key="1">
    <citation type="submission" date="2020-10" db="EMBL/GenBank/DDBJ databases">
        <authorList>
            <person name="Castelo-Branco R."/>
            <person name="Eusebio N."/>
            <person name="Adriana R."/>
            <person name="Vieira A."/>
            <person name="Brugerolle De Fraissinette N."/>
            <person name="Rezende De Castro R."/>
            <person name="Schneider M.P."/>
            <person name="Vasconcelos V."/>
            <person name="Leao P.N."/>
        </authorList>
    </citation>
    <scope>NUCLEOTIDE SEQUENCE</scope>
    <source>
        <strain evidence="7">LEGE 07310</strain>
    </source>
</reference>
<dbReference type="InterPro" id="IPR013611">
    <property type="entry name" value="Transp-assoc_OB_typ2"/>
</dbReference>
<proteinExistence type="predicted"/>
<evidence type="ECO:0000256" key="4">
    <source>
        <dbReference type="ARBA" id="ARBA00022840"/>
    </source>
</evidence>
<dbReference type="GO" id="GO:0005524">
    <property type="term" value="F:ATP binding"/>
    <property type="evidence" value="ECO:0007669"/>
    <property type="project" value="UniProtKB-KW"/>
</dbReference>
<dbReference type="Gene3D" id="3.40.50.300">
    <property type="entry name" value="P-loop containing nucleotide triphosphate hydrolases"/>
    <property type="match status" value="1"/>
</dbReference>
<keyword evidence="4 7" id="KW-0067">ATP-binding</keyword>
<dbReference type="InterPro" id="IPR003439">
    <property type="entry name" value="ABC_transporter-like_ATP-bd"/>
</dbReference>
<dbReference type="Gene3D" id="2.40.50.100">
    <property type="match status" value="1"/>
</dbReference>
<dbReference type="InterPro" id="IPR003593">
    <property type="entry name" value="AAA+_ATPase"/>
</dbReference>
<dbReference type="AlphaFoldDB" id="A0A8J7AWV8"/>
<evidence type="ECO:0000256" key="3">
    <source>
        <dbReference type="ARBA" id="ARBA00022741"/>
    </source>
</evidence>
<dbReference type="RefSeq" id="WP_193906140.1">
    <property type="nucleotide sequence ID" value="NZ_JADEXG010000016.1"/>
</dbReference>
<sequence length="393" mass="43236">MQSAPAVLCLQQITKQFERSSVPAVNEATLALQQGELLALLGPSGCGKTTLLRLVAGFEKPQAGLIDLAGKQVCSDCRWVTPEQRSVGVVFQDYALFPHLSVLDNVAFGLKQQARQGEIAKPQVQKLAHEAIQLVGLKGFEQRYPHELSGGQQQRVALARALAPRPPLILLDEPFSNLDVQVRLYLRQEVRNILRQIGASGIFVTHDQEEALAISDRVAVMRQGHIEQIDTPETIYQQPASRFVAEFVTQANFIPARRQGAGWQTEIGYFDPSAISRWQKVAANDRAVAAELMIRQEDLGLESDPTGELVVRDRQFLGREYKYSILTPSARLLYARASTHQRFSVGDRIRAAISPGTLRLFPGSAADPGLLDEPLADAPIPTATAQFSAAFRP</sequence>
<accession>A0A8J7AWV8</accession>
<gene>
    <name evidence="7" type="ORF">IQ241_08890</name>
</gene>
<dbReference type="InterPro" id="IPR027417">
    <property type="entry name" value="P-loop_NTPase"/>
</dbReference>
<dbReference type="SMART" id="SM00382">
    <property type="entry name" value="AAA"/>
    <property type="match status" value="1"/>
</dbReference>
<organism evidence="7 8">
    <name type="scientific">Vasconcelosia minhoensis LEGE 07310</name>
    <dbReference type="NCBI Taxonomy" id="915328"/>
    <lineage>
        <taxon>Bacteria</taxon>
        <taxon>Bacillati</taxon>
        <taxon>Cyanobacteriota</taxon>
        <taxon>Cyanophyceae</taxon>
        <taxon>Nodosilineales</taxon>
        <taxon>Cymatolegaceae</taxon>
        <taxon>Vasconcelosia</taxon>
        <taxon>Vasconcelosia minhoensis</taxon>
    </lineage>
</organism>
<dbReference type="GO" id="GO:0015418">
    <property type="term" value="F:ABC-type quaternary ammonium compound transporting activity"/>
    <property type="evidence" value="ECO:0007669"/>
    <property type="project" value="UniProtKB-EC"/>
</dbReference>
<keyword evidence="2" id="KW-0813">Transport</keyword>
<keyword evidence="8" id="KW-1185">Reference proteome</keyword>
<evidence type="ECO:0000256" key="1">
    <source>
        <dbReference type="ARBA" id="ARBA00004417"/>
    </source>
</evidence>
<evidence type="ECO:0000313" key="8">
    <source>
        <dbReference type="Proteomes" id="UP000636505"/>
    </source>
</evidence>
<dbReference type="GO" id="GO:0016887">
    <property type="term" value="F:ATP hydrolysis activity"/>
    <property type="evidence" value="ECO:0007669"/>
    <property type="project" value="InterPro"/>
</dbReference>
<dbReference type="Pfam" id="PF08402">
    <property type="entry name" value="TOBE_2"/>
    <property type="match status" value="1"/>
</dbReference>
<dbReference type="InterPro" id="IPR017871">
    <property type="entry name" value="ABC_transporter-like_CS"/>
</dbReference>
<dbReference type="PANTHER" id="PTHR42781:SF4">
    <property type="entry name" value="SPERMIDINE_PUTRESCINE IMPORT ATP-BINDING PROTEIN POTA"/>
    <property type="match status" value="1"/>
</dbReference>
<dbReference type="Pfam" id="PF00005">
    <property type="entry name" value="ABC_tran"/>
    <property type="match status" value="1"/>
</dbReference>
<evidence type="ECO:0000256" key="5">
    <source>
        <dbReference type="ARBA" id="ARBA00066388"/>
    </source>
</evidence>
<evidence type="ECO:0000313" key="7">
    <source>
        <dbReference type="EMBL" id="MBE9077412.1"/>
    </source>
</evidence>
<protein>
    <recommendedName>
        <fullName evidence="5">ABC-type quaternary amine transporter</fullName>
        <ecNumber evidence="5">7.6.2.9</ecNumber>
    </recommendedName>
</protein>
<dbReference type="FunFam" id="3.40.50.300:FF:000425">
    <property type="entry name" value="Probable ABC transporter, ATP-binding subunit"/>
    <property type="match status" value="1"/>
</dbReference>
<dbReference type="SUPFAM" id="SSF50331">
    <property type="entry name" value="MOP-like"/>
    <property type="match status" value="1"/>
</dbReference>
<dbReference type="PANTHER" id="PTHR42781">
    <property type="entry name" value="SPERMIDINE/PUTRESCINE IMPORT ATP-BINDING PROTEIN POTA"/>
    <property type="match status" value="1"/>
</dbReference>
<dbReference type="Proteomes" id="UP000636505">
    <property type="component" value="Unassembled WGS sequence"/>
</dbReference>
<dbReference type="GO" id="GO:0043190">
    <property type="term" value="C:ATP-binding cassette (ABC) transporter complex"/>
    <property type="evidence" value="ECO:0007669"/>
    <property type="project" value="InterPro"/>
</dbReference>
<feature type="domain" description="ABC transporter" evidence="6">
    <location>
        <begin position="8"/>
        <end position="248"/>
    </location>
</feature>
<comment type="caution">
    <text evidence="7">The sequence shown here is derived from an EMBL/GenBank/DDBJ whole genome shotgun (WGS) entry which is preliminary data.</text>
</comment>
<evidence type="ECO:0000259" key="6">
    <source>
        <dbReference type="PROSITE" id="PS50893"/>
    </source>
</evidence>
<dbReference type="EMBL" id="JADEXG010000016">
    <property type="protein sequence ID" value="MBE9077412.1"/>
    <property type="molecule type" value="Genomic_DNA"/>
</dbReference>
<name>A0A8J7AWV8_9CYAN</name>
<dbReference type="PROSITE" id="PS00211">
    <property type="entry name" value="ABC_TRANSPORTER_1"/>
    <property type="match status" value="1"/>
</dbReference>
<comment type="subcellular location">
    <subcellularLocation>
        <location evidence="1">Cell inner membrane</location>
        <topology evidence="1">Peripheral membrane protein</topology>
    </subcellularLocation>
</comment>
<dbReference type="SUPFAM" id="SSF52540">
    <property type="entry name" value="P-loop containing nucleoside triphosphate hydrolases"/>
    <property type="match status" value="1"/>
</dbReference>
<keyword evidence="3" id="KW-0547">Nucleotide-binding</keyword>
<dbReference type="InterPro" id="IPR050093">
    <property type="entry name" value="ABC_SmlMolc_Importer"/>
</dbReference>
<dbReference type="InterPro" id="IPR008995">
    <property type="entry name" value="Mo/tungstate-bd_C_term_dom"/>
</dbReference>